<dbReference type="EMBL" id="VVYY01000005">
    <property type="protein sequence ID" value="KAA5399398.1"/>
    <property type="molecule type" value="Genomic_DNA"/>
</dbReference>
<name>A0A4Q5HW97_9BACT</name>
<dbReference type="GO" id="GO:0005576">
    <property type="term" value="C:extracellular region"/>
    <property type="evidence" value="ECO:0007669"/>
    <property type="project" value="UniProtKB-SubCell"/>
</dbReference>
<dbReference type="Proteomes" id="UP000481616">
    <property type="component" value="Unassembled WGS sequence"/>
</dbReference>
<protein>
    <submittedName>
        <fullName evidence="5">Polysaccharide deacetylase family protein</fullName>
    </submittedName>
</protein>
<comment type="subcellular location">
    <subcellularLocation>
        <location evidence="1">Secreted</location>
    </subcellularLocation>
</comment>
<sequence>MHIGGGHSDKLPSHAVLLSFDDAYADHFEYVFPILEHEHIQGAFYPPVKAVTEHTVLDVNKIHFILASTPEDNFPVLLNEIKQLILANTDEFGLKSYDEYFKELAVANRFDPAEVIFVKRLLQVALPEALRKRMADILFEKIVGIEESAFSRELYMSVDQIKCMVDCGMHIGSHGYDHYWLGSLPREKQEFEIKKSIEFINEVGGDVDNWTICYPYGDRNKETIQLLKENGCKLGMTTDVDLADLTDHEGDAIFNLPRLDTNDLPKDANAPVNQWY</sequence>
<dbReference type="Pfam" id="PF01522">
    <property type="entry name" value="Polysacc_deac_1"/>
    <property type="match status" value="1"/>
</dbReference>
<dbReference type="InterPro" id="IPR002509">
    <property type="entry name" value="NODB_dom"/>
</dbReference>
<dbReference type="PROSITE" id="PS51677">
    <property type="entry name" value="NODB"/>
    <property type="match status" value="1"/>
</dbReference>
<feature type="domain" description="NodB homology" evidence="3">
    <location>
        <begin position="14"/>
        <end position="276"/>
    </location>
</feature>
<proteinExistence type="predicted"/>
<keyword evidence="2" id="KW-0732">Signal</keyword>
<dbReference type="SUPFAM" id="SSF88713">
    <property type="entry name" value="Glycoside hydrolase/deacetylase"/>
    <property type="match status" value="1"/>
</dbReference>
<evidence type="ECO:0000259" key="3">
    <source>
        <dbReference type="PROSITE" id="PS51677"/>
    </source>
</evidence>
<reference evidence="6 7" key="1">
    <citation type="journal article" date="2019" name="Nat. Med.">
        <title>A library of human gut bacterial isolates paired with longitudinal multiomics data enables mechanistic microbiome research.</title>
        <authorList>
            <person name="Poyet M."/>
            <person name="Groussin M."/>
            <person name="Gibbons S.M."/>
            <person name="Avila-Pacheco J."/>
            <person name="Jiang X."/>
            <person name="Kearney S.M."/>
            <person name="Perrotta A.R."/>
            <person name="Berdy B."/>
            <person name="Zhao S."/>
            <person name="Lieberman T.D."/>
            <person name="Swanson P.K."/>
            <person name="Smith M."/>
            <person name="Roesemann S."/>
            <person name="Alexander J.E."/>
            <person name="Rich S.A."/>
            <person name="Livny J."/>
            <person name="Vlamakis H."/>
            <person name="Clish C."/>
            <person name="Bullock K."/>
            <person name="Deik A."/>
            <person name="Scott J."/>
            <person name="Pierce K.A."/>
            <person name="Xavier R.J."/>
            <person name="Alm E.J."/>
        </authorList>
    </citation>
    <scope>NUCLEOTIDE SEQUENCE [LARGE SCALE GENOMIC DNA]</scope>
    <source>
        <strain evidence="4 7">BIOML-A1</strain>
        <strain evidence="5 6">BIOML-A4</strain>
    </source>
</reference>
<evidence type="ECO:0000313" key="6">
    <source>
        <dbReference type="Proteomes" id="UP000441162"/>
    </source>
</evidence>
<dbReference type="EMBL" id="VVZA01000002">
    <property type="protein sequence ID" value="KAA5407318.1"/>
    <property type="molecule type" value="Genomic_DNA"/>
</dbReference>
<evidence type="ECO:0000256" key="2">
    <source>
        <dbReference type="ARBA" id="ARBA00022729"/>
    </source>
</evidence>
<evidence type="ECO:0000313" key="7">
    <source>
        <dbReference type="Proteomes" id="UP000481616"/>
    </source>
</evidence>
<accession>A0A4Q5HW97</accession>
<dbReference type="GO" id="GO:0016810">
    <property type="term" value="F:hydrolase activity, acting on carbon-nitrogen (but not peptide) bonds"/>
    <property type="evidence" value="ECO:0007669"/>
    <property type="project" value="InterPro"/>
</dbReference>
<dbReference type="Gene3D" id="3.20.20.370">
    <property type="entry name" value="Glycoside hydrolase/deacetylase"/>
    <property type="match status" value="1"/>
</dbReference>
<comment type="caution">
    <text evidence="5">The sequence shown here is derived from an EMBL/GenBank/DDBJ whole genome shotgun (WGS) entry which is preliminary data.</text>
</comment>
<evidence type="ECO:0000313" key="5">
    <source>
        <dbReference type="EMBL" id="KAA5407318.1"/>
    </source>
</evidence>
<dbReference type="PANTHER" id="PTHR34216:SF3">
    <property type="entry name" value="POLY-BETA-1,6-N-ACETYL-D-GLUCOSAMINE N-DEACETYLASE"/>
    <property type="match status" value="1"/>
</dbReference>
<dbReference type="PANTHER" id="PTHR34216">
    <property type="match status" value="1"/>
</dbReference>
<dbReference type="GO" id="GO:0005975">
    <property type="term" value="P:carbohydrate metabolic process"/>
    <property type="evidence" value="ECO:0007669"/>
    <property type="project" value="InterPro"/>
</dbReference>
<dbReference type="InterPro" id="IPR011330">
    <property type="entry name" value="Glyco_hydro/deAcase_b/a-brl"/>
</dbReference>
<dbReference type="Proteomes" id="UP000441162">
    <property type="component" value="Unassembled WGS sequence"/>
</dbReference>
<dbReference type="RefSeq" id="WP_130053835.1">
    <property type="nucleotide sequence ID" value="NZ_RCXK01000005.1"/>
</dbReference>
<dbReference type="InterPro" id="IPR051398">
    <property type="entry name" value="Polysacch_Deacetylase"/>
</dbReference>
<organism evidence="5 6">
    <name type="scientific">Phocaeicola dorei</name>
    <dbReference type="NCBI Taxonomy" id="357276"/>
    <lineage>
        <taxon>Bacteria</taxon>
        <taxon>Pseudomonadati</taxon>
        <taxon>Bacteroidota</taxon>
        <taxon>Bacteroidia</taxon>
        <taxon>Bacteroidales</taxon>
        <taxon>Bacteroidaceae</taxon>
        <taxon>Phocaeicola</taxon>
    </lineage>
</organism>
<dbReference type="AlphaFoldDB" id="A0A4Q5HW97"/>
<gene>
    <name evidence="5" type="ORF">F2Y51_03505</name>
    <name evidence="4" type="ORF">F2Y58_07245</name>
</gene>
<dbReference type="CDD" id="cd10971">
    <property type="entry name" value="CE4_DAC_u2_5s"/>
    <property type="match status" value="1"/>
</dbReference>
<evidence type="ECO:0000313" key="4">
    <source>
        <dbReference type="EMBL" id="KAA5399398.1"/>
    </source>
</evidence>
<evidence type="ECO:0000256" key="1">
    <source>
        <dbReference type="ARBA" id="ARBA00004613"/>
    </source>
</evidence>